<evidence type="ECO:0000256" key="1">
    <source>
        <dbReference type="ARBA" id="ARBA00004370"/>
    </source>
</evidence>
<name>A0A5B6V3T3_9ROSI</name>
<keyword evidence="4" id="KW-0143">Chaperone</keyword>
<keyword evidence="8" id="KW-1185">Reference proteome</keyword>
<dbReference type="Gene3D" id="1.10.287.110">
    <property type="entry name" value="DnaJ domain"/>
    <property type="match status" value="1"/>
</dbReference>
<dbReference type="EMBL" id="SMMG02000008">
    <property type="protein sequence ID" value="KAA3463720.1"/>
    <property type="molecule type" value="Genomic_DNA"/>
</dbReference>
<comment type="subcellular location">
    <subcellularLocation>
        <location evidence="1">Membrane</location>
    </subcellularLocation>
</comment>
<evidence type="ECO:0000313" key="8">
    <source>
        <dbReference type="Proteomes" id="UP000325315"/>
    </source>
</evidence>
<gene>
    <name evidence="7" type="primary">dnaJ</name>
    <name evidence="7" type="ORF">EPI10_008046</name>
</gene>
<dbReference type="SUPFAM" id="SSF46565">
    <property type="entry name" value="Chaperone J-domain"/>
    <property type="match status" value="1"/>
</dbReference>
<dbReference type="Pfam" id="PF00226">
    <property type="entry name" value="DnaJ"/>
    <property type="match status" value="1"/>
</dbReference>
<protein>
    <submittedName>
        <fullName evidence="7">Chaperone DnaJ</fullName>
    </submittedName>
</protein>
<dbReference type="InterPro" id="IPR001623">
    <property type="entry name" value="DnaJ_domain"/>
</dbReference>
<dbReference type="CDD" id="cd06257">
    <property type="entry name" value="DnaJ"/>
    <property type="match status" value="1"/>
</dbReference>
<proteinExistence type="predicted"/>
<organism evidence="7 8">
    <name type="scientific">Gossypium australe</name>
    <dbReference type="NCBI Taxonomy" id="47621"/>
    <lineage>
        <taxon>Eukaryota</taxon>
        <taxon>Viridiplantae</taxon>
        <taxon>Streptophyta</taxon>
        <taxon>Embryophyta</taxon>
        <taxon>Tracheophyta</taxon>
        <taxon>Spermatophyta</taxon>
        <taxon>Magnoliopsida</taxon>
        <taxon>eudicotyledons</taxon>
        <taxon>Gunneridae</taxon>
        <taxon>Pentapetalae</taxon>
        <taxon>rosids</taxon>
        <taxon>malvids</taxon>
        <taxon>Malvales</taxon>
        <taxon>Malvaceae</taxon>
        <taxon>Malvoideae</taxon>
        <taxon>Gossypium</taxon>
    </lineage>
</organism>
<accession>A0A5B6V3T3</accession>
<comment type="caution">
    <text evidence="7">The sequence shown here is derived from an EMBL/GenBank/DDBJ whole genome shotgun (WGS) entry which is preliminary data.</text>
</comment>
<dbReference type="SMART" id="SM00271">
    <property type="entry name" value="DnaJ"/>
    <property type="match status" value="1"/>
</dbReference>
<keyword evidence="3" id="KW-0472">Membrane</keyword>
<feature type="compositionally biased region" description="Basic and acidic residues" evidence="5">
    <location>
        <begin position="437"/>
        <end position="456"/>
    </location>
</feature>
<dbReference type="PROSITE" id="PS50076">
    <property type="entry name" value="DNAJ_2"/>
    <property type="match status" value="1"/>
</dbReference>
<dbReference type="Proteomes" id="UP000325315">
    <property type="component" value="Unassembled WGS sequence"/>
</dbReference>
<dbReference type="OrthoDB" id="10250354at2759"/>
<evidence type="ECO:0000256" key="2">
    <source>
        <dbReference type="ARBA" id="ARBA00023054"/>
    </source>
</evidence>
<dbReference type="GO" id="GO:0016020">
    <property type="term" value="C:membrane"/>
    <property type="evidence" value="ECO:0007669"/>
    <property type="project" value="UniProtKB-SubCell"/>
</dbReference>
<evidence type="ECO:0000256" key="4">
    <source>
        <dbReference type="ARBA" id="ARBA00023186"/>
    </source>
</evidence>
<dbReference type="InterPro" id="IPR036869">
    <property type="entry name" value="J_dom_sf"/>
</dbReference>
<reference evidence="8" key="1">
    <citation type="journal article" date="2019" name="Plant Biotechnol. J.">
        <title>Genome sequencing of the Australian wild diploid species Gossypium australe highlights disease resistance and delayed gland morphogenesis.</title>
        <authorList>
            <person name="Cai Y."/>
            <person name="Cai X."/>
            <person name="Wang Q."/>
            <person name="Wang P."/>
            <person name="Zhang Y."/>
            <person name="Cai C."/>
            <person name="Xu Y."/>
            <person name="Wang K."/>
            <person name="Zhou Z."/>
            <person name="Wang C."/>
            <person name="Geng S."/>
            <person name="Li B."/>
            <person name="Dong Q."/>
            <person name="Hou Y."/>
            <person name="Wang H."/>
            <person name="Ai P."/>
            <person name="Liu Z."/>
            <person name="Yi F."/>
            <person name="Sun M."/>
            <person name="An G."/>
            <person name="Cheng J."/>
            <person name="Zhang Y."/>
            <person name="Shi Q."/>
            <person name="Xie Y."/>
            <person name="Shi X."/>
            <person name="Chang Y."/>
            <person name="Huang F."/>
            <person name="Chen Y."/>
            <person name="Hong S."/>
            <person name="Mi L."/>
            <person name="Sun Q."/>
            <person name="Zhang L."/>
            <person name="Zhou B."/>
            <person name="Peng R."/>
            <person name="Zhang X."/>
            <person name="Liu F."/>
        </authorList>
    </citation>
    <scope>NUCLEOTIDE SEQUENCE [LARGE SCALE GENOMIC DNA]</scope>
    <source>
        <strain evidence="8">cv. PA1801</strain>
    </source>
</reference>
<dbReference type="PROSITE" id="PS00636">
    <property type="entry name" value="DNAJ_1"/>
    <property type="match status" value="1"/>
</dbReference>
<evidence type="ECO:0000259" key="6">
    <source>
        <dbReference type="PROSITE" id="PS50076"/>
    </source>
</evidence>
<dbReference type="PANTHER" id="PTHR44272">
    <property type="entry name" value="DNAJ DOMAIN (PROKARYOTIC HEAT SHOCK PROTEIN)"/>
    <property type="match status" value="1"/>
</dbReference>
<dbReference type="PANTHER" id="PTHR44272:SF2">
    <property type="entry name" value="CHAPERONE PROTEIN DNAJ 16"/>
    <property type="match status" value="1"/>
</dbReference>
<sequence length="463" mass="52368">MPPHRSKSEKNDGMAKHLRRDPYEVLGVLRNSTDQEIKSAYRKMALKYHPDKNGNDPVAADMFKEVTFSYNILSDPDKRRQYDTAGFEAVEADNQELELDLSSLGAVNTMFAALFSKLGVPIKTTVSATVLEEALNGAVIIRPLQLGQPISRKVEKQCAHFYSVTITEDEARDGFVCRVQSSDKSKFKVDKMRKNLNNEDIYSLPITRSMKGPFLPIIQEKLKKNTGLSFDMWSGAKFMCSFTCYIDLSVTTMLLYFELEENGGLSLALQEDSAKTGKVTSAGMYFLGFPVYCLDQTTNSVAAAKDPDAAFFKKLDGFQPCEITELKPGKHVFAVYGDNFFKSVSYTIEAICAAPFIEEKENLRAVEAEILSKRAELSKFETEYREVLAQFTEMTGRYTKEMQEIDELLKQRNEIHASYTTIPLIKRSSSRKKSKAASKEAKEDGEVRERKPSARDRTKKKWL</sequence>
<feature type="region of interest" description="Disordered" evidence="5">
    <location>
        <begin position="426"/>
        <end position="463"/>
    </location>
</feature>
<evidence type="ECO:0000256" key="5">
    <source>
        <dbReference type="SAM" id="MobiDB-lite"/>
    </source>
</evidence>
<dbReference type="PRINTS" id="PR00625">
    <property type="entry name" value="JDOMAIN"/>
</dbReference>
<dbReference type="InterPro" id="IPR052812">
    <property type="entry name" value="Plant_DnaJ_domain"/>
</dbReference>
<dbReference type="FunFam" id="1.10.287.110:FF:000097">
    <property type="entry name" value="Chaperone protein dnaJ 16"/>
    <property type="match status" value="1"/>
</dbReference>
<feature type="domain" description="J" evidence="6">
    <location>
        <begin position="21"/>
        <end position="86"/>
    </location>
</feature>
<keyword evidence="2" id="KW-0175">Coiled coil</keyword>
<dbReference type="AlphaFoldDB" id="A0A5B6V3T3"/>
<evidence type="ECO:0000313" key="7">
    <source>
        <dbReference type="EMBL" id="KAA3463720.1"/>
    </source>
</evidence>
<evidence type="ECO:0000256" key="3">
    <source>
        <dbReference type="ARBA" id="ARBA00023136"/>
    </source>
</evidence>
<dbReference type="InterPro" id="IPR018253">
    <property type="entry name" value="DnaJ_domain_CS"/>
</dbReference>